<comment type="caution">
    <text evidence="2">The sequence shown here is derived from an EMBL/GenBank/DDBJ whole genome shotgun (WGS) entry which is preliminary data.</text>
</comment>
<evidence type="ECO:0000256" key="1">
    <source>
        <dbReference type="SAM" id="MobiDB-lite"/>
    </source>
</evidence>
<name>A0A243S2N4_9ACTN</name>
<evidence type="ECO:0000313" key="2">
    <source>
        <dbReference type="EMBL" id="OUD01157.1"/>
    </source>
</evidence>
<protein>
    <submittedName>
        <fullName evidence="2">Uncharacterized protein</fullName>
    </submittedName>
</protein>
<keyword evidence="3" id="KW-1185">Reference proteome</keyword>
<gene>
    <name evidence="2" type="ORF">CA983_21730</name>
</gene>
<sequence length="149" mass="14841">MADDTESDGRAQPSRQPYVAEGAGGDGDAAGECGTAGEPGGQRDAHPGGGLHRQQLRIGDGVGGGLGRQTGARADVEQGSVPRVDAVQGPAQQRAEPRPGGGGEQVVELGGGAVEVARRVSIVGGVRIAGRLRQGHRPAPSRSAGPCRG</sequence>
<reference evidence="2 3" key="1">
    <citation type="submission" date="2017-05" db="EMBL/GenBank/DDBJ databases">
        <title>Biotechnological potential of actinobacteria isolated from South African environments.</title>
        <authorList>
            <person name="Le Roes-Hill M."/>
            <person name="Prins A."/>
            <person name="Durrell K.A."/>
        </authorList>
    </citation>
    <scope>NUCLEOTIDE SEQUENCE [LARGE SCALE GENOMIC DNA]</scope>
    <source>
        <strain evidence="2 3">HMC13</strain>
    </source>
</reference>
<proteinExistence type="predicted"/>
<organism evidence="2 3">
    <name type="scientific">Streptomyces swartbergensis</name>
    <dbReference type="NCBI Taxonomy" id="487165"/>
    <lineage>
        <taxon>Bacteria</taxon>
        <taxon>Bacillati</taxon>
        <taxon>Actinomycetota</taxon>
        <taxon>Actinomycetes</taxon>
        <taxon>Kitasatosporales</taxon>
        <taxon>Streptomycetaceae</taxon>
        <taxon>Streptomyces</taxon>
    </lineage>
</organism>
<evidence type="ECO:0000313" key="3">
    <source>
        <dbReference type="Proteomes" id="UP000195105"/>
    </source>
</evidence>
<dbReference type="AlphaFoldDB" id="A0A243S2N4"/>
<dbReference type="Proteomes" id="UP000195105">
    <property type="component" value="Unassembled WGS sequence"/>
</dbReference>
<feature type="region of interest" description="Disordered" evidence="1">
    <location>
        <begin position="130"/>
        <end position="149"/>
    </location>
</feature>
<dbReference type="EMBL" id="NGFN01000135">
    <property type="protein sequence ID" value="OUD01157.1"/>
    <property type="molecule type" value="Genomic_DNA"/>
</dbReference>
<feature type="region of interest" description="Disordered" evidence="1">
    <location>
        <begin position="1"/>
        <end position="107"/>
    </location>
</feature>
<accession>A0A243S2N4</accession>